<feature type="transmembrane region" description="Helical" evidence="1">
    <location>
        <begin position="156"/>
        <end position="179"/>
    </location>
</feature>
<dbReference type="Proteomes" id="UP000738349">
    <property type="component" value="Unassembled WGS sequence"/>
</dbReference>
<gene>
    <name evidence="2" type="ORF">EDB81DRAFT_664211</name>
</gene>
<dbReference type="AlphaFoldDB" id="A0A9P9IMI9"/>
<reference evidence="2" key="1">
    <citation type="journal article" date="2021" name="Nat. Commun.">
        <title>Genetic determinants of endophytism in the Arabidopsis root mycobiome.</title>
        <authorList>
            <person name="Mesny F."/>
            <person name="Miyauchi S."/>
            <person name="Thiergart T."/>
            <person name="Pickel B."/>
            <person name="Atanasova L."/>
            <person name="Karlsson M."/>
            <person name="Huettel B."/>
            <person name="Barry K.W."/>
            <person name="Haridas S."/>
            <person name="Chen C."/>
            <person name="Bauer D."/>
            <person name="Andreopoulos W."/>
            <person name="Pangilinan J."/>
            <person name="LaButti K."/>
            <person name="Riley R."/>
            <person name="Lipzen A."/>
            <person name="Clum A."/>
            <person name="Drula E."/>
            <person name="Henrissat B."/>
            <person name="Kohler A."/>
            <person name="Grigoriev I.V."/>
            <person name="Martin F.M."/>
            <person name="Hacquard S."/>
        </authorList>
    </citation>
    <scope>NUCLEOTIDE SEQUENCE</scope>
    <source>
        <strain evidence="2">MPI-CAGE-AT-0147</strain>
    </source>
</reference>
<evidence type="ECO:0000256" key="1">
    <source>
        <dbReference type="SAM" id="Phobius"/>
    </source>
</evidence>
<comment type="caution">
    <text evidence="2">The sequence shown here is derived from an EMBL/GenBank/DDBJ whole genome shotgun (WGS) entry which is preliminary data.</text>
</comment>
<sequence length="209" mass="23413">MSSLSPKVIGVRPISRIRWRVVMTDKHGYYFLHELALLSSDRGSDVVRKLVKYYEETQWRMSWLIKAVPFMLPVVYTVILSPLPIEDISRDIPCVVDVDAASSRCHILTKAVRDTGSLPDTADFVVSYRRFAVVYEAPGKVHTRDALLVRLELNKLILLVFVTTSIILSIGFGVLAGIYRESLETGLGVFGAILGVIGIVEGFLTWLMK</sequence>
<organism evidence="2 3">
    <name type="scientific">Dactylonectria macrodidyma</name>
    <dbReference type="NCBI Taxonomy" id="307937"/>
    <lineage>
        <taxon>Eukaryota</taxon>
        <taxon>Fungi</taxon>
        <taxon>Dikarya</taxon>
        <taxon>Ascomycota</taxon>
        <taxon>Pezizomycotina</taxon>
        <taxon>Sordariomycetes</taxon>
        <taxon>Hypocreomycetidae</taxon>
        <taxon>Hypocreales</taxon>
        <taxon>Nectriaceae</taxon>
        <taxon>Dactylonectria</taxon>
    </lineage>
</organism>
<keyword evidence="3" id="KW-1185">Reference proteome</keyword>
<feature type="transmembrane region" description="Helical" evidence="1">
    <location>
        <begin position="185"/>
        <end position="207"/>
    </location>
</feature>
<keyword evidence="1" id="KW-0812">Transmembrane</keyword>
<dbReference type="OrthoDB" id="5049160at2759"/>
<keyword evidence="1" id="KW-0472">Membrane</keyword>
<accession>A0A9P9IMI9</accession>
<evidence type="ECO:0000313" key="2">
    <source>
        <dbReference type="EMBL" id="KAH7124654.1"/>
    </source>
</evidence>
<name>A0A9P9IMI9_9HYPO</name>
<keyword evidence="1" id="KW-1133">Transmembrane helix</keyword>
<proteinExistence type="predicted"/>
<protein>
    <submittedName>
        <fullName evidence="2">Uncharacterized protein</fullName>
    </submittedName>
</protein>
<evidence type="ECO:0000313" key="3">
    <source>
        <dbReference type="Proteomes" id="UP000738349"/>
    </source>
</evidence>
<dbReference type="EMBL" id="JAGMUV010000021">
    <property type="protein sequence ID" value="KAH7124654.1"/>
    <property type="molecule type" value="Genomic_DNA"/>
</dbReference>